<dbReference type="AlphaFoldDB" id="A0A1A8Z4Y2"/>
<organism evidence="2 3">
    <name type="scientific">Micromonospora auratinigra</name>
    <dbReference type="NCBI Taxonomy" id="261654"/>
    <lineage>
        <taxon>Bacteria</taxon>
        <taxon>Bacillati</taxon>
        <taxon>Actinomycetota</taxon>
        <taxon>Actinomycetes</taxon>
        <taxon>Micromonosporales</taxon>
        <taxon>Micromonosporaceae</taxon>
        <taxon>Micromonospora</taxon>
    </lineage>
</organism>
<dbReference type="PATRIC" id="fig|261654.4.peg.704"/>
<evidence type="ECO:0000256" key="1">
    <source>
        <dbReference type="SAM" id="SignalP"/>
    </source>
</evidence>
<evidence type="ECO:0000313" key="2">
    <source>
        <dbReference type="EMBL" id="SBT38839.1"/>
    </source>
</evidence>
<reference evidence="3" key="1">
    <citation type="submission" date="2016-06" db="EMBL/GenBank/DDBJ databases">
        <authorList>
            <person name="Varghese N."/>
            <person name="Submissions Spin"/>
        </authorList>
    </citation>
    <scope>NUCLEOTIDE SEQUENCE [LARGE SCALE GENOMIC DNA]</scope>
    <source>
        <strain evidence="3">DSM 44815</strain>
    </source>
</reference>
<name>A0A1A8Z4Y2_9ACTN</name>
<feature type="chain" id="PRO_5039123701" evidence="1">
    <location>
        <begin position="20"/>
        <end position="156"/>
    </location>
</feature>
<keyword evidence="1" id="KW-0732">Signal</keyword>
<feature type="signal peptide" evidence="1">
    <location>
        <begin position="1"/>
        <end position="19"/>
    </location>
</feature>
<dbReference type="EMBL" id="LT594323">
    <property type="protein sequence ID" value="SBT38839.1"/>
    <property type="molecule type" value="Genomic_DNA"/>
</dbReference>
<protein>
    <submittedName>
        <fullName evidence="2">Uncharacterized protein</fullName>
    </submittedName>
</protein>
<accession>A0A1A8Z4Y2</accession>
<dbReference type="Proteomes" id="UP000199385">
    <property type="component" value="Chromosome I"/>
</dbReference>
<dbReference type="STRING" id="261654.GA0070611_0692"/>
<gene>
    <name evidence="2" type="ORF">GA0070611_0692</name>
</gene>
<evidence type="ECO:0000313" key="3">
    <source>
        <dbReference type="Proteomes" id="UP000199385"/>
    </source>
</evidence>
<keyword evidence="3" id="KW-1185">Reference proteome</keyword>
<sequence length="156" mass="17629">MALCVVLGMTAWLPAGVSAASDTDPLPEFINFPPPPPVVFTTMVCTGKRRLPDTYLRLNLCKLKYDKQDPPRAATGLVQYRNDDDKDHLIDELVLWNDHEGKVSATKCPRPGWIPPGKVNECYHKKGYSTDTYGVQVKYYNPRTKKMALFELTNNK</sequence>
<proteinExistence type="predicted"/>